<feature type="domain" description="F-box" evidence="2">
    <location>
        <begin position="51"/>
        <end position="107"/>
    </location>
</feature>
<name>A0A9P7V408_9AGAR</name>
<gene>
    <name evidence="3" type="ORF">E1B28_001732</name>
</gene>
<keyword evidence="4" id="KW-1185">Reference proteome</keyword>
<sequence>MYRRDKIVRFPSPLQLAMTDDVTNDAYKELLRGPHSGDASYLEPPDNSYPISRLPSEILVHIFAYLVTIRSAFMWTRPTYLDFTHVCHDWREIALNTPSLWTQPDFRWLGWVREMLRRSKDAPLHVRYRIDEMITVLSFEDAMMDILVHIHRIASLYLYLELQSGDKKGFNRTLLALDKPAPLVHTVRFGFFRALHPSNIPFPQHLFADEAPNLRNLFLDGCHFRWNSPLLKHLTTFSLRTHDRATMAPCDQCPTTKRFMEILEAMPELEVLNLDCSLPSHLSEAPDFAHTVHFPRMRDLRLVRSSVTDCTNLLQRISFPQSTTVEVSCIPLHHQNDELPLFSALSHMFASCPDSQTQTSFEKLGVESTVIGMARPTLSLKAYDSIYASFPQIKIRLSVNRPSEAPLVQPAITALPLASLQILIFTCTDCSISCFATCFGSLPNLRVIKLTQRDAVNIVLALREGLEGDGSSESSTLPFPALETLFMRDVDFGDLCHNDMFAGILVKRAERGAQLTSLQLRECIGLRSEEIDRFKEVAKEVNVDWDGYYIERDGDEDSEVEEEYECYEQQVSDYESEE</sequence>
<feature type="compositionally biased region" description="Acidic residues" evidence="1">
    <location>
        <begin position="554"/>
        <end position="566"/>
    </location>
</feature>
<dbReference type="Gene3D" id="3.80.10.10">
    <property type="entry name" value="Ribonuclease Inhibitor"/>
    <property type="match status" value="1"/>
</dbReference>
<proteinExistence type="predicted"/>
<evidence type="ECO:0000313" key="3">
    <source>
        <dbReference type="EMBL" id="KAG7099939.1"/>
    </source>
</evidence>
<evidence type="ECO:0000313" key="4">
    <source>
        <dbReference type="Proteomes" id="UP001049176"/>
    </source>
</evidence>
<dbReference type="InterPro" id="IPR001810">
    <property type="entry name" value="F-box_dom"/>
</dbReference>
<dbReference type="Proteomes" id="UP001049176">
    <property type="component" value="Chromosome 1"/>
</dbReference>
<dbReference type="RefSeq" id="XP_043016409.1">
    <property type="nucleotide sequence ID" value="XM_043147695.1"/>
</dbReference>
<dbReference type="Gene3D" id="1.20.1280.50">
    <property type="match status" value="1"/>
</dbReference>
<feature type="region of interest" description="Disordered" evidence="1">
    <location>
        <begin position="554"/>
        <end position="578"/>
    </location>
</feature>
<dbReference type="GeneID" id="66070808"/>
<dbReference type="AlphaFoldDB" id="A0A9P7V408"/>
<dbReference type="InterPro" id="IPR036047">
    <property type="entry name" value="F-box-like_dom_sf"/>
</dbReference>
<dbReference type="SUPFAM" id="SSF81383">
    <property type="entry name" value="F-box domain"/>
    <property type="match status" value="1"/>
</dbReference>
<dbReference type="SUPFAM" id="SSF52047">
    <property type="entry name" value="RNI-like"/>
    <property type="match status" value="1"/>
</dbReference>
<accession>A0A9P7V408</accession>
<organism evidence="3 4">
    <name type="scientific">Marasmius oreades</name>
    <name type="common">fairy-ring Marasmius</name>
    <dbReference type="NCBI Taxonomy" id="181124"/>
    <lineage>
        <taxon>Eukaryota</taxon>
        <taxon>Fungi</taxon>
        <taxon>Dikarya</taxon>
        <taxon>Basidiomycota</taxon>
        <taxon>Agaricomycotina</taxon>
        <taxon>Agaricomycetes</taxon>
        <taxon>Agaricomycetidae</taxon>
        <taxon>Agaricales</taxon>
        <taxon>Marasmiineae</taxon>
        <taxon>Marasmiaceae</taxon>
        <taxon>Marasmius</taxon>
    </lineage>
</organism>
<dbReference type="KEGG" id="more:E1B28_001732"/>
<dbReference type="Pfam" id="PF12937">
    <property type="entry name" value="F-box-like"/>
    <property type="match status" value="1"/>
</dbReference>
<protein>
    <recommendedName>
        <fullName evidence="2">F-box domain-containing protein</fullName>
    </recommendedName>
</protein>
<dbReference type="OrthoDB" id="3156934at2759"/>
<dbReference type="EMBL" id="CM032181">
    <property type="protein sequence ID" value="KAG7099939.1"/>
    <property type="molecule type" value="Genomic_DNA"/>
</dbReference>
<dbReference type="InterPro" id="IPR032675">
    <property type="entry name" value="LRR_dom_sf"/>
</dbReference>
<evidence type="ECO:0000256" key="1">
    <source>
        <dbReference type="SAM" id="MobiDB-lite"/>
    </source>
</evidence>
<comment type="caution">
    <text evidence="3">The sequence shown here is derived from an EMBL/GenBank/DDBJ whole genome shotgun (WGS) entry which is preliminary data.</text>
</comment>
<reference evidence="3" key="1">
    <citation type="journal article" date="2021" name="Genome Biol. Evol.">
        <title>The assembled and annotated genome of the fairy-ring fungus Marasmius oreades.</title>
        <authorList>
            <person name="Hiltunen M."/>
            <person name="Ament-Velasquez S.L."/>
            <person name="Johannesson H."/>
        </authorList>
    </citation>
    <scope>NUCLEOTIDE SEQUENCE</scope>
    <source>
        <strain evidence="3">03SP1</strain>
    </source>
</reference>
<evidence type="ECO:0000259" key="2">
    <source>
        <dbReference type="Pfam" id="PF12937"/>
    </source>
</evidence>